<dbReference type="InParanoid" id="A0A0C2XA55"/>
<gene>
    <name evidence="3" type="ORF">M378DRAFT_103645</name>
</gene>
<dbReference type="PANTHER" id="PTHR40124:SF1">
    <property type="entry name" value="DISAGGREGATASE RELATED REPEAT PROTEIN"/>
    <property type="match status" value="1"/>
</dbReference>
<dbReference type="STRING" id="946122.A0A0C2XA55"/>
<dbReference type="HOGENOM" id="CLU_049744_2_0_1"/>
<name>A0A0C2XA55_AMAMK</name>
<evidence type="ECO:0000313" key="3">
    <source>
        <dbReference type="EMBL" id="KIL66201.1"/>
    </source>
</evidence>
<dbReference type="Gene3D" id="2.60.120.200">
    <property type="match status" value="1"/>
</dbReference>
<keyword evidence="4" id="KW-1185">Reference proteome</keyword>
<feature type="chain" id="PRO_5002158795" evidence="1">
    <location>
        <begin position="19"/>
        <end position="308"/>
    </location>
</feature>
<evidence type="ECO:0000259" key="2">
    <source>
        <dbReference type="Pfam" id="PF21294"/>
    </source>
</evidence>
<evidence type="ECO:0000313" key="4">
    <source>
        <dbReference type="Proteomes" id="UP000054549"/>
    </source>
</evidence>
<dbReference type="InterPro" id="IPR048958">
    <property type="entry name" value="Polysacc_lyase_14"/>
</dbReference>
<reference evidence="3 4" key="1">
    <citation type="submission" date="2014-04" db="EMBL/GenBank/DDBJ databases">
        <title>Evolutionary Origins and Diversification of the Mycorrhizal Mutualists.</title>
        <authorList>
            <consortium name="DOE Joint Genome Institute"/>
            <consortium name="Mycorrhizal Genomics Consortium"/>
            <person name="Kohler A."/>
            <person name="Kuo A."/>
            <person name="Nagy L.G."/>
            <person name="Floudas D."/>
            <person name="Copeland A."/>
            <person name="Barry K.W."/>
            <person name="Cichocki N."/>
            <person name="Veneault-Fourrey C."/>
            <person name="LaButti K."/>
            <person name="Lindquist E.A."/>
            <person name="Lipzen A."/>
            <person name="Lundell T."/>
            <person name="Morin E."/>
            <person name="Murat C."/>
            <person name="Riley R."/>
            <person name="Ohm R."/>
            <person name="Sun H."/>
            <person name="Tunlid A."/>
            <person name="Henrissat B."/>
            <person name="Grigoriev I.V."/>
            <person name="Hibbett D.S."/>
            <person name="Martin F."/>
        </authorList>
    </citation>
    <scope>NUCLEOTIDE SEQUENCE [LARGE SCALE GENOMIC DNA]</scope>
    <source>
        <strain evidence="3 4">Koide BX008</strain>
    </source>
</reference>
<protein>
    <submittedName>
        <fullName evidence="3">Polysaccharide lyase family 14 protein</fullName>
    </submittedName>
</protein>
<sequence length="308" mass="32752">MLWPSLIAVSAFLLPSFALQVPAESLASSYSLATSTSFAFPTATQDSSNSASFITSQWSLTKGKIQDHADDVAFVDDPFPSSNASSSSGPVLQVTYPQGSYSHGTGGTQFINLWNSSDGSQFNSMIASYEVAFDTNFDWVKGGKLPGIRGGLNSTGCSGGSEADGVSCFSSRIMWRQNGEGEVYAYIPETGGICSQQNVICNSDFGISLSRGNFSFTAGQWSRITMLVQLNNPPSLANGNIQLYFNDALAINQTGLQIRTSSSLAVNGLFFSTFFGGSDQTYATPQTTHTYFRNLRLWGGSAASTLAG</sequence>
<dbReference type="GO" id="GO:0016829">
    <property type="term" value="F:lyase activity"/>
    <property type="evidence" value="ECO:0007669"/>
    <property type="project" value="UniProtKB-KW"/>
</dbReference>
<dbReference type="Proteomes" id="UP000054549">
    <property type="component" value="Unassembled WGS sequence"/>
</dbReference>
<dbReference type="PANTHER" id="PTHR40124">
    <property type="match status" value="1"/>
</dbReference>
<feature type="domain" description="Polysaccharide lyase 14" evidence="2">
    <location>
        <begin position="86"/>
        <end position="295"/>
    </location>
</feature>
<proteinExistence type="predicted"/>
<dbReference type="OrthoDB" id="2395160at2759"/>
<dbReference type="EMBL" id="KN818237">
    <property type="protein sequence ID" value="KIL66201.1"/>
    <property type="molecule type" value="Genomic_DNA"/>
</dbReference>
<keyword evidence="3" id="KW-0456">Lyase</keyword>
<keyword evidence="1" id="KW-0732">Signal</keyword>
<dbReference type="Pfam" id="PF21294">
    <property type="entry name" value="Polysacc_lyase_14"/>
    <property type="match status" value="1"/>
</dbReference>
<organism evidence="3 4">
    <name type="scientific">Amanita muscaria (strain Koide BX008)</name>
    <dbReference type="NCBI Taxonomy" id="946122"/>
    <lineage>
        <taxon>Eukaryota</taxon>
        <taxon>Fungi</taxon>
        <taxon>Dikarya</taxon>
        <taxon>Basidiomycota</taxon>
        <taxon>Agaricomycotina</taxon>
        <taxon>Agaricomycetes</taxon>
        <taxon>Agaricomycetidae</taxon>
        <taxon>Agaricales</taxon>
        <taxon>Pluteineae</taxon>
        <taxon>Amanitaceae</taxon>
        <taxon>Amanita</taxon>
    </lineage>
</organism>
<dbReference type="AlphaFoldDB" id="A0A0C2XA55"/>
<accession>A0A0C2XA55</accession>
<feature type="non-terminal residue" evidence="3">
    <location>
        <position position="308"/>
    </location>
</feature>
<evidence type="ECO:0000256" key="1">
    <source>
        <dbReference type="SAM" id="SignalP"/>
    </source>
</evidence>
<feature type="signal peptide" evidence="1">
    <location>
        <begin position="1"/>
        <end position="18"/>
    </location>
</feature>